<comment type="caution">
    <text evidence="3">The sequence shown here is derived from an EMBL/GenBank/DDBJ whole genome shotgun (WGS) entry which is preliminary data.</text>
</comment>
<feature type="non-terminal residue" evidence="3">
    <location>
        <position position="1"/>
    </location>
</feature>
<evidence type="ECO:0000313" key="3">
    <source>
        <dbReference type="EMBL" id="HHJ52152.1"/>
    </source>
</evidence>
<dbReference type="InterPro" id="IPR036291">
    <property type="entry name" value="NAD(P)-bd_dom_sf"/>
</dbReference>
<dbReference type="InterPro" id="IPR002347">
    <property type="entry name" value="SDR_fam"/>
</dbReference>
<dbReference type="AlphaFoldDB" id="A0A7V5UE83"/>
<evidence type="ECO:0000256" key="1">
    <source>
        <dbReference type="ARBA" id="ARBA00006484"/>
    </source>
</evidence>
<dbReference type="InterPro" id="IPR020904">
    <property type="entry name" value="Sc_DH/Rdtase_CS"/>
</dbReference>
<dbReference type="EMBL" id="DROD01000208">
    <property type="protein sequence ID" value="HHJ52152.1"/>
    <property type="molecule type" value="Genomic_DNA"/>
</dbReference>
<accession>A0A7V5UE83</accession>
<dbReference type="PRINTS" id="PR00081">
    <property type="entry name" value="GDHRDH"/>
</dbReference>
<proteinExistence type="inferred from homology"/>
<name>A0A7V5UE83_CALAY</name>
<keyword evidence="2" id="KW-0560">Oxidoreductase</keyword>
<organism evidence="3">
    <name type="scientific">Caldithrix abyssi</name>
    <dbReference type="NCBI Taxonomy" id="187145"/>
    <lineage>
        <taxon>Bacteria</taxon>
        <taxon>Pseudomonadati</taxon>
        <taxon>Calditrichota</taxon>
        <taxon>Calditrichia</taxon>
        <taxon>Calditrichales</taxon>
        <taxon>Calditrichaceae</taxon>
        <taxon>Caldithrix</taxon>
    </lineage>
</organism>
<comment type="similarity">
    <text evidence="1">Belongs to the short-chain dehydrogenases/reductases (SDR) family.</text>
</comment>
<dbReference type="GO" id="GO:0016491">
    <property type="term" value="F:oxidoreductase activity"/>
    <property type="evidence" value="ECO:0007669"/>
    <property type="project" value="UniProtKB-KW"/>
</dbReference>
<sequence length="205" mass="22510">VLLIARDAQALSQVAGYIQAEGGTAFAVAADLTRPEQADDVLRAVRQTGLELKIVVHNAGMAKVAPVVQMALKDWEDLIRLNLTAPFVLTQKLLPLLRYGSQIVFINSIGGRQAFPEWSAYCASKFGLRAFADSLREEVKELGIRVTSIFPGAVDTPLHDDQPYDWDRAKMMKPADVAAAVLYCAQQPPNIRINEIELESSSGRF</sequence>
<evidence type="ECO:0000256" key="2">
    <source>
        <dbReference type="ARBA" id="ARBA00023002"/>
    </source>
</evidence>
<dbReference type="PANTHER" id="PTHR44196">
    <property type="entry name" value="DEHYDROGENASE/REDUCTASE SDR FAMILY MEMBER 7B"/>
    <property type="match status" value="1"/>
</dbReference>
<dbReference type="CDD" id="cd05233">
    <property type="entry name" value="SDR_c"/>
    <property type="match status" value="1"/>
</dbReference>
<reference evidence="3" key="1">
    <citation type="journal article" date="2020" name="mSystems">
        <title>Genome- and Community-Level Interaction Insights into Carbon Utilization and Element Cycling Functions of Hydrothermarchaeota in Hydrothermal Sediment.</title>
        <authorList>
            <person name="Zhou Z."/>
            <person name="Liu Y."/>
            <person name="Xu W."/>
            <person name="Pan J."/>
            <person name="Luo Z.H."/>
            <person name="Li M."/>
        </authorList>
    </citation>
    <scope>NUCLEOTIDE SEQUENCE [LARGE SCALE GENOMIC DNA]</scope>
    <source>
        <strain evidence="3">HyVt-527</strain>
    </source>
</reference>
<dbReference type="PROSITE" id="PS00061">
    <property type="entry name" value="ADH_SHORT"/>
    <property type="match status" value="1"/>
</dbReference>
<dbReference type="PANTHER" id="PTHR44196:SF1">
    <property type="entry name" value="DEHYDROGENASE_REDUCTASE SDR FAMILY MEMBER 7B"/>
    <property type="match status" value="1"/>
</dbReference>
<dbReference type="Pfam" id="PF00106">
    <property type="entry name" value="adh_short"/>
    <property type="match status" value="1"/>
</dbReference>
<protein>
    <submittedName>
        <fullName evidence="3">SDR family NAD(P)-dependent oxidoreductase</fullName>
    </submittedName>
</protein>
<dbReference type="Gene3D" id="3.40.50.720">
    <property type="entry name" value="NAD(P)-binding Rossmann-like Domain"/>
    <property type="match status" value="1"/>
</dbReference>
<gene>
    <name evidence="3" type="ORF">ENJ89_03060</name>
</gene>
<dbReference type="Proteomes" id="UP000886124">
    <property type="component" value="Unassembled WGS sequence"/>
</dbReference>
<dbReference type="SUPFAM" id="SSF51735">
    <property type="entry name" value="NAD(P)-binding Rossmann-fold domains"/>
    <property type="match status" value="1"/>
</dbReference>
<dbReference type="GO" id="GO:0016020">
    <property type="term" value="C:membrane"/>
    <property type="evidence" value="ECO:0007669"/>
    <property type="project" value="TreeGrafter"/>
</dbReference>